<evidence type="ECO:0000313" key="1">
    <source>
        <dbReference type="EMBL" id="MCU4750741.1"/>
    </source>
</evidence>
<dbReference type="EMBL" id="JAOPJZ010000001">
    <property type="protein sequence ID" value="MCU4750741.1"/>
    <property type="molecule type" value="Genomic_DNA"/>
</dbReference>
<reference evidence="1 2" key="1">
    <citation type="submission" date="2022-09" db="EMBL/GenBank/DDBJ databases">
        <title>Enrichment on poylsaccharides allowed isolation of novel metabolic and taxonomic groups of Haloarchaea.</title>
        <authorList>
            <person name="Sorokin D.Y."/>
            <person name="Elcheninov A.G."/>
            <person name="Khizhniak T.V."/>
            <person name="Kolganova T.V."/>
            <person name="Kublanov I.V."/>
        </authorList>
    </citation>
    <scope>NUCLEOTIDE SEQUENCE [LARGE SCALE GENOMIC DNA]</scope>
    <source>
        <strain evidence="1 2">AArc-curdl1</strain>
    </source>
</reference>
<evidence type="ECO:0000313" key="2">
    <source>
        <dbReference type="Proteomes" id="UP001321047"/>
    </source>
</evidence>
<gene>
    <name evidence="1" type="ORF">OB919_01895</name>
</gene>
<protein>
    <submittedName>
        <fullName evidence="1">DUF5797 family protein</fullName>
    </submittedName>
</protein>
<dbReference type="RefSeq" id="WP_342805818.1">
    <property type="nucleotide sequence ID" value="NZ_JAOPJZ010000001.1"/>
</dbReference>
<dbReference type="AlphaFoldDB" id="A0AAP2Z522"/>
<proteinExistence type="predicted"/>
<dbReference type="Pfam" id="PF19110">
    <property type="entry name" value="DUF5797"/>
    <property type="match status" value="1"/>
</dbReference>
<organism evidence="1 2">
    <name type="scientific">Natronosalvus hydrolyticus</name>
    <dbReference type="NCBI Taxonomy" id="2979988"/>
    <lineage>
        <taxon>Archaea</taxon>
        <taxon>Methanobacteriati</taxon>
        <taxon>Methanobacteriota</taxon>
        <taxon>Stenosarchaea group</taxon>
        <taxon>Halobacteria</taxon>
        <taxon>Halobacteriales</taxon>
        <taxon>Natrialbaceae</taxon>
        <taxon>Natronosalvus</taxon>
    </lineage>
</organism>
<accession>A0AAP2Z522</accession>
<dbReference type="InterPro" id="IPR043815">
    <property type="entry name" value="DUF5797"/>
</dbReference>
<dbReference type="Proteomes" id="UP001321047">
    <property type="component" value="Unassembled WGS sequence"/>
</dbReference>
<sequence length="165" mass="18639">MTLSEVARKRLADVVELQPTKNAELQDRWELESGSEVHSFLENELSEYYFRDDNSLIRATPEAAELVDVEPGVQLSEEGGPPSKIRVPELHAQVVQVLAEPDERSQSVVSVLHDLRDAFDIDPSADDVRSALQSLRRKDVVEIEYRTVPTFRLTVERDALEVVVT</sequence>
<comment type="caution">
    <text evidence="1">The sequence shown here is derived from an EMBL/GenBank/DDBJ whole genome shotgun (WGS) entry which is preliminary data.</text>
</comment>
<keyword evidence="2" id="KW-1185">Reference proteome</keyword>
<name>A0AAP2Z522_9EURY</name>